<name>A0ABX7W6S5_9GAMM</name>
<dbReference type="InterPro" id="IPR013399">
    <property type="entry name" value="CRISPR-assoc_prot_Csy3"/>
</dbReference>
<dbReference type="NCBIfam" id="TIGR02566">
    <property type="entry name" value="cas_Csy3"/>
    <property type="match status" value="1"/>
</dbReference>
<gene>
    <name evidence="1" type="primary">csy3</name>
    <name evidence="1" type="ORF">HNO51_08335</name>
</gene>
<proteinExistence type="predicted"/>
<dbReference type="Pfam" id="PF09615">
    <property type="entry name" value="Cas_Csy3"/>
    <property type="match status" value="1"/>
</dbReference>
<evidence type="ECO:0000313" key="2">
    <source>
        <dbReference type="Proteomes" id="UP000671868"/>
    </source>
</evidence>
<keyword evidence="2" id="KW-1185">Reference proteome</keyword>
<dbReference type="Proteomes" id="UP000671868">
    <property type="component" value="Chromosome"/>
</dbReference>
<accession>A0ABX7W6S5</accession>
<sequence>MISLCSNLSYERSLSPGKAVFYYKTPLSNFEPLEVDSYHSQGVKASYSEGYASAGKVRDSLILSKLGYGNLFHSESCFVPPNIEDLYCRFSLRIQPGSMQPLVCSDRDLNAHMKMLAANYRDAGGFDELARRYCINLLDGSWLWKNQHARELEISLKVTGCDEELSVKNLHFWGKNPKRWDEHSQYLLGIISDGMSRALHDPRAFWFADVTARMKVEFCQEVYPSQVLVTKDSSDDVSGKRLVKTKTCDGREAASFSSTKVGAAIQMIDDWWEADAEKALRVSEYGADRSSLIARRGPKSGQDFYSILSQSDHFLKDGSSGKDISAEYHYLMAVLVKGGLFQKGK</sequence>
<dbReference type="EMBL" id="CP053381">
    <property type="protein sequence ID" value="QTP54689.1"/>
    <property type="molecule type" value="Genomic_DNA"/>
</dbReference>
<dbReference type="RefSeq" id="WP_209538936.1">
    <property type="nucleotide sequence ID" value="NZ_CP053381.1"/>
</dbReference>
<reference evidence="1 2" key="1">
    <citation type="journal article" date="2021" name="Front. Microbiol.">
        <title>Aerobic Denitrification and Heterotrophic Sulfur Oxidation in the Genus Halomonas Revealed by Six Novel Species Characterizations and Genome-Based Analysis.</title>
        <authorList>
            <person name="Wang L."/>
            <person name="Shao Z."/>
        </authorList>
    </citation>
    <scope>NUCLEOTIDE SEQUENCE [LARGE SCALE GENOMIC DNA]</scope>
    <source>
        <strain evidence="1 2">MCCC 1A11059</strain>
    </source>
</reference>
<organism evidence="1 2">
    <name type="scientific">Billgrantia sulfidoxydans</name>
    <dbReference type="NCBI Taxonomy" id="2733484"/>
    <lineage>
        <taxon>Bacteria</taxon>
        <taxon>Pseudomonadati</taxon>
        <taxon>Pseudomonadota</taxon>
        <taxon>Gammaproteobacteria</taxon>
        <taxon>Oceanospirillales</taxon>
        <taxon>Halomonadaceae</taxon>
        <taxon>Billgrantia</taxon>
    </lineage>
</organism>
<protein>
    <submittedName>
        <fullName evidence="1">Type I-F CRISPR-associated protein Csy3</fullName>
    </submittedName>
</protein>
<evidence type="ECO:0000313" key="1">
    <source>
        <dbReference type="EMBL" id="QTP54689.1"/>
    </source>
</evidence>